<dbReference type="Gene3D" id="1.20.990.10">
    <property type="entry name" value="NADPH-cytochrome p450 Reductase, Chain A, domain 3"/>
    <property type="match status" value="1"/>
</dbReference>
<evidence type="ECO:0000256" key="8">
    <source>
        <dbReference type="ARBA" id="ARBA00022643"/>
    </source>
</evidence>
<evidence type="ECO:0000256" key="14">
    <source>
        <dbReference type="ARBA" id="ARBA00023002"/>
    </source>
</evidence>
<dbReference type="Gene3D" id="3.40.50.360">
    <property type="match status" value="2"/>
</dbReference>
<evidence type="ECO:0000256" key="6">
    <source>
        <dbReference type="ARBA" id="ARBA00022617"/>
    </source>
</evidence>
<dbReference type="PRINTS" id="PR00371">
    <property type="entry name" value="FPNCR"/>
</dbReference>
<comment type="cofactor">
    <cofactor evidence="17">
        <name>FAD</name>
        <dbReference type="ChEBI" id="CHEBI:57692"/>
    </cofactor>
    <text evidence="17">Binds 1 FAD.</text>
</comment>
<dbReference type="PANTHER" id="PTHR43410">
    <property type="entry name" value="NITRIC OXIDE SYNTHASE OXYGENASE"/>
    <property type="match status" value="1"/>
</dbReference>
<dbReference type="Gene3D" id="6.10.250.410">
    <property type="match status" value="1"/>
</dbReference>
<evidence type="ECO:0000256" key="17">
    <source>
        <dbReference type="PIRNR" id="PIRNR000333"/>
    </source>
</evidence>
<dbReference type="Gene3D" id="3.40.50.80">
    <property type="entry name" value="Nucleotide-binding domain of ferredoxin-NADP reductase (FNR) module"/>
    <property type="match status" value="1"/>
</dbReference>
<dbReference type="SUPFAM" id="SSF52343">
    <property type="entry name" value="Ferredoxin reductase-like, C-terminal NADP-linked domain"/>
    <property type="match status" value="1"/>
</dbReference>
<gene>
    <name evidence="22" type="ORF">JZ751_021406</name>
</gene>
<dbReference type="Pfam" id="PF00667">
    <property type="entry name" value="FAD_binding_1"/>
    <property type="match status" value="1"/>
</dbReference>
<dbReference type="GO" id="GO:0010181">
    <property type="term" value="F:FMN binding"/>
    <property type="evidence" value="ECO:0007669"/>
    <property type="project" value="InterPro"/>
</dbReference>
<keyword evidence="15 17" id="KW-0408">Iron</keyword>
<comment type="cofactor">
    <cofactor evidence="2 17">
        <name>heme b</name>
        <dbReference type="ChEBI" id="CHEBI:60344"/>
    </cofactor>
</comment>
<dbReference type="InterPro" id="IPR012144">
    <property type="entry name" value="NOS_euk"/>
</dbReference>
<dbReference type="InterPro" id="IPR044940">
    <property type="entry name" value="NOS_dom_2"/>
</dbReference>
<dbReference type="Pfam" id="PF00175">
    <property type="entry name" value="NAD_binding_1"/>
    <property type="match status" value="1"/>
</dbReference>
<dbReference type="PIRSF" id="PIRSF000333">
    <property type="entry name" value="NOS"/>
    <property type="match status" value="1"/>
</dbReference>
<dbReference type="InterPro" id="IPR004030">
    <property type="entry name" value="NOS_N"/>
</dbReference>
<dbReference type="SUPFAM" id="SSF56512">
    <property type="entry name" value="Nitric oxide (NO) synthase oxygenase domain"/>
    <property type="match status" value="2"/>
</dbReference>
<dbReference type="SUPFAM" id="SSF63380">
    <property type="entry name" value="Riboflavin synthase domain-like"/>
    <property type="match status" value="1"/>
</dbReference>
<evidence type="ECO:0000256" key="3">
    <source>
        <dbReference type="ARBA" id="ARBA00004514"/>
    </source>
</evidence>
<evidence type="ECO:0000256" key="15">
    <source>
        <dbReference type="ARBA" id="ARBA00023004"/>
    </source>
</evidence>
<evidence type="ECO:0000256" key="12">
    <source>
        <dbReference type="ARBA" id="ARBA00022857"/>
    </source>
</evidence>
<dbReference type="AlphaFoldDB" id="A0A8T2NKL4"/>
<evidence type="ECO:0000313" key="23">
    <source>
        <dbReference type="Proteomes" id="UP000824540"/>
    </source>
</evidence>
<dbReference type="InterPro" id="IPR001709">
    <property type="entry name" value="Flavoprot_Pyr_Nucl_cyt_Rdtase"/>
</dbReference>
<comment type="function">
    <text evidence="17">Produces nitric oxide (NO) which is a messenger molecule with diverse functions.</text>
</comment>
<dbReference type="GO" id="GO:0050660">
    <property type="term" value="F:flavin adenine dinucleotide binding"/>
    <property type="evidence" value="ECO:0007669"/>
    <property type="project" value="InterPro"/>
</dbReference>
<dbReference type="Proteomes" id="UP000824540">
    <property type="component" value="Unassembled WGS sequence"/>
</dbReference>
<dbReference type="Gene3D" id="2.40.30.10">
    <property type="entry name" value="Translation factors"/>
    <property type="match status" value="1"/>
</dbReference>
<evidence type="ECO:0000256" key="4">
    <source>
        <dbReference type="ARBA" id="ARBA00006267"/>
    </source>
</evidence>
<dbReference type="GO" id="GO:0020037">
    <property type="term" value="F:heme binding"/>
    <property type="evidence" value="ECO:0007669"/>
    <property type="project" value="InterPro"/>
</dbReference>
<dbReference type="PROSITE" id="PS60001">
    <property type="entry name" value="NOS"/>
    <property type="match status" value="1"/>
</dbReference>
<evidence type="ECO:0000256" key="9">
    <source>
        <dbReference type="ARBA" id="ARBA00022723"/>
    </source>
</evidence>
<evidence type="ECO:0000256" key="5">
    <source>
        <dbReference type="ARBA" id="ARBA00022490"/>
    </source>
</evidence>
<dbReference type="PROSITE" id="PS51384">
    <property type="entry name" value="FAD_FR"/>
    <property type="match status" value="1"/>
</dbReference>
<comment type="similarity">
    <text evidence="4 17">Belongs to the NOS family.</text>
</comment>
<dbReference type="Pfam" id="PF02898">
    <property type="entry name" value="NO_synthase"/>
    <property type="match status" value="2"/>
</dbReference>
<evidence type="ECO:0000256" key="13">
    <source>
        <dbReference type="ARBA" id="ARBA00022860"/>
    </source>
</evidence>
<evidence type="ECO:0000259" key="20">
    <source>
        <dbReference type="PROSITE" id="PS50902"/>
    </source>
</evidence>
<accession>A0A8T2NKL4</accession>
<evidence type="ECO:0000256" key="7">
    <source>
        <dbReference type="ARBA" id="ARBA00022630"/>
    </source>
</evidence>
<name>A0A8T2NKL4_9TELE</name>
<dbReference type="SUPFAM" id="SSF52218">
    <property type="entry name" value="Flavoproteins"/>
    <property type="match status" value="1"/>
</dbReference>
<dbReference type="Gene3D" id="3.90.340.10">
    <property type="entry name" value="Nitric Oxide Synthase, Chain A, domain 1"/>
    <property type="match status" value="1"/>
</dbReference>
<reference evidence="22" key="1">
    <citation type="thesis" date="2021" institute="BYU ScholarsArchive" country="Provo, UT, USA">
        <title>Applications of and Algorithms for Genome Assembly and Genomic Analyses with an Emphasis on Marine Teleosts.</title>
        <authorList>
            <person name="Pickett B.D."/>
        </authorList>
    </citation>
    <scope>NUCLEOTIDE SEQUENCE</scope>
    <source>
        <strain evidence="22">HI-2016</strain>
    </source>
</reference>
<dbReference type="InterPro" id="IPR044944">
    <property type="entry name" value="NOS_dom_3"/>
</dbReference>
<comment type="cofactor">
    <cofactor evidence="1">
        <name>(6R)-L-erythro-5,6,7,8-tetrahydrobiopterin</name>
        <dbReference type="ChEBI" id="CHEBI:59560"/>
    </cofactor>
</comment>
<feature type="region of interest" description="Disordered" evidence="19">
    <location>
        <begin position="1133"/>
        <end position="1171"/>
    </location>
</feature>
<dbReference type="GO" id="GO:0050661">
    <property type="term" value="F:NADP binding"/>
    <property type="evidence" value="ECO:0007669"/>
    <property type="project" value="InterPro"/>
</dbReference>
<dbReference type="GO" id="GO:0046872">
    <property type="term" value="F:metal ion binding"/>
    <property type="evidence" value="ECO:0007669"/>
    <property type="project" value="UniProtKB-KW"/>
</dbReference>
<dbReference type="FunFam" id="1.20.990.10:FF:000002">
    <property type="entry name" value="Nitric oxide synthase"/>
    <property type="match status" value="1"/>
</dbReference>
<keyword evidence="12 17" id="KW-0521">NADP</keyword>
<comment type="caution">
    <text evidence="22">The sequence shown here is derived from an EMBL/GenBank/DDBJ whole genome shotgun (WGS) entry which is preliminary data.</text>
</comment>
<evidence type="ECO:0000313" key="22">
    <source>
        <dbReference type="EMBL" id="KAG9340584.1"/>
    </source>
</evidence>
<dbReference type="InterPro" id="IPR001094">
    <property type="entry name" value="Flavdoxin-like"/>
</dbReference>
<dbReference type="PRINTS" id="PR00369">
    <property type="entry name" value="FLAVODOXIN"/>
</dbReference>
<keyword evidence="8 17" id="KW-0288">FMN</keyword>
<dbReference type="InterPro" id="IPR017938">
    <property type="entry name" value="Riboflavin_synthase-like_b-brl"/>
</dbReference>
<evidence type="ECO:0000256" key="19">
    <source>
        <dbReference type="SAM" id="MobiDB-lite"/>
    </source>
</evidence>
<dbReference type="PROSITE" id="PS50902">
    <property type="entry name" value="FLAVODOXIN_LIKE"/>
    <property type="match status" value="1"/>
</dbReference>
<organism evidence="22 23">
    <name type="scientific">Albula glossodonta</name>
    <name type="common">roundjaw bonefish</name>
    <dbReference type="NCBI Taxonomy" id="121402"/>
    <lineage>
        <taxon>Eukaryota</taxon>
        <taxon>Metazoa</taxon>
        <taxon>Chordata</taxon>
        <taxon>Craniata</taxon>
        <taxon>Vertebrata</taxon>
        <taxon>Euteleostomi</taxon>
        <taxon>Actinopterygii</taxon>
        <taxon>Neopterygii</taxon>
        <taxon>Teleostei</taxon>
        <taxon>Albuliformes</taxon>
        <taxon>Albulidae</taxon>
        <taxon>Albula</taxon>
    </lineage>
</organism>
<dbReference type="InterPro" id="IPR023173">
    <property type="entry name" value="NADPH_Cyt_P450_Rdtase_alpha"/>
</dbReference>
<dbReference type="InterPro" id="IPR044943">
    <property type="entry name" value="NOS_dom_1"/>
</dbReference>
<dbReference type="GO" id="GO:0006809">
    <property type="term" value="P:nitric oxide biosynthetic process"/>
    <property type="evidence" value="ECO:0007669"/>
    <property type="project" value="InterPro"/>
</dbReference>
<comment type="subcellular location">
    <subcellularLocation>
        <location evidence="3">Cytoplasm</location>
        <location evidence="3">Cytosol</location>
    </subcellularLocation>
</comment>
<evidence type="ECO:0000256" key="18">
    <source>
        <dbReference type="PIRSR" id="PIRSR000333-1"/>
    </source>
</evidence>
<keyword evidence="7" id="KW-0285">Flavoprotein</keyword>
<keyword evidence="6 17" id="KW-0349">Heme</keyword>
<comment type="cofactor">
    <cofactor evidence="17">
        <name>FMN</name>
        <dbReference type="ChEBI" id="CHEBI:58210"/>
    </cofactor>
    <text evidence="17">Binds 1 FMN.</text>
</comment>
<dbReference type="GO" id="GO:0005516">
    <property type="term" value="F:calmodulin binding"/>
    <property type="evidence" value="ECO:0007669"/>
    <property type="project" value="UniProtKB-KW"/>
</dbReference>
<keyword evidence="13 17" id="KW-0112">Calmodulin-binding</keyword>
<keyword evidence="5" id="KW-0963">Cytoplasm</keyword>
<dbReference type="OrthoDB" id="1688044at2759"/>
<dbReference type="Pfam" id="PF00258">
    <property type="entry name" value="Flavodoxin_1"/>
    <property type="match status" value="1"/>
</dbReference>
<feature type="domain" description="Flavodoxin-like" evidence="20">
    <location>
        <begin position="432"/>
        <end position="570"/>
    </location>
</feature>
<evidence type="ECO:0000259" key="21">
    <source>
        <dbReference type="PROSITE" id="PS51384"/>
    </source>
</evidence>
<dbReference type="GO" id="GO:0005829">
    <property type="term" value="C:cytosol"/>
    <property type="evidence" value="ECO:0007669"/>
    <property type="project" value="UniProtKB-SubCell"/>
</dbReference>
<dbReference type="EC" id="1.14.13.39" evidence="17"/>
<dbReference type="InterPro" id="IPR029039">
    <property type="entry name" value="Flavoprotein-like_sf"/>
</dbReference>
<evidence type="ECO:0000256" key="2">
    <source>
        <dbReference type="ARBA" id="ARBA00001970"/>
    </source>
</evidence>
<keyword evidence="11" id="KW-0862">Zinc</keyword>
<keyword evidence="23" id="KW-1185">Reference proteome</keyword>
<dbReference type="InterPro" id="IPR001433">
    <property type="entry name" value="OxRdtase_FAD/NAD-bd"/>
</dbReference>
<proteinExistence type="inferred from homology"/>
<keyword evidence="10 17" id="KW-0274">FAD</keyword>
<dbReference type="Gene3D" id="3.90.1230.10">
    <property type="entry name" value="Nitric Oxide Synthase, Chain A, domain 3"/>
    <property type="match status" value="1"/>
</dbReference>
<dbReference type="InterPro" id="IPR017927">
    <property type="entry name" value="FAD-bd_FR_type"/>
</dbReference>
<dbReference type="EMBL" id="JAFBMS010000042">
    <property type="protein sequence ID" value="KAG9340584.1"/>
    <property type="molecule type" value="Genomic_DNA"/>
</dbReference>
<sequence>MFPKNLIRGPRQTPMPPQDVLIKDHLSRIEAVTMEIDTTGTYELTAEELAFATKQAWRNAPRCIGRIQWSNLQLFDARQCTTAQEMFHFLCQHLKVWNSQLLAYAGYRRPDGSIVGDPSKVEFTELCIELGWEPKYGLFDVLPLVLQANGGDPQLFEIPPELVLEVPLEHPTNKKEHSKHCHSPTLNLRAPELEQLFVLQKQSPDRHPERLLKATRYKWFKDLQLQWYTVPAVSSMMLEVGGLEFTACPFNGWYMGTEIGVRDLCDPHRYNILERVGTMMGLEVHKLSSLWKDQALVAVNIAVIHSFQRGCWESGVLSPGKNNVTIMDHHTAAESFMRHMEAEFRQRGGCPSDWVWLVPPMSGGLSPVFHQEMVNYILTPFYYYQPDPWVTHVWCDGRKGLKKHRLSLKGLARAVLFSSILMQCALARRVSCTVLYASETGTSQTFAKRLDSLLNQAFHSRVLCMEDYNPKDLEKEHFLIVVTSTFGSGDCPRNGEHFKKHLFGLQQLKNKFRYCVFGLGSRMYPHFCGFAHSVDDKLAELGAHRLTPTGEGDELNGQEAAFSSWAKVAFQDACEEFGIQTQASFQLPGAIQETWDPLRYRVRQQKGTLDRITGLSAVHSKDLLPMRLKRRQNLHSPQSSVSTILVELDLAGSEGGKGSLQYLPGDHVGVFPGNSSQLVTGILKHLPDAPPSNQSLQLESCTTTDPEDGSEIWQTFGGIPACTLSQALTYFLDITSPPSQSLLRKLSQLARDNRQKQRLLLLAQDSKEYSTWATFRRPTFLEVLEEFPSLQPPAAFLLSQLPLLKPRLYSVSSSADLHPTEIHLTVTVVQYHTQDGQGPLHHGVCSTWLNSIRDGDLVPCFLHRYAGAGLYEDMVRAGQGWRGRGKGGVGQGSPVILVGTGSGIAPFRAFWQQRFHNMLKKGEAAAPMTLVFGCRRSDTDHLYGEETQEMKNLRVFKTVLVAESRQHNQPKVYVQDVLREKLAAEVFRVLVQDRGYLYICGNVCMVQDVSRTVQHILAQRLGLNPSQAEEYVANLKGDHDTMKEVAKKRAAKYSQEMEVLKKNRSVAHQANFLLPWFVEKYQELEAQGQLEEEALFEATGKALLAEGLILRRKGSTAVAPDSRDPLLKMKLTDMLAEQQTEASSDAHTETAEPTQTQVDHTEGARTPGTSP</sequence>
<keyword evidence="14 17" id="KW-0560">Oxidoreductase</keyword>
<evidence type="ECO:0000256" key="16">
    <source>
        <dbReference type="ARBA" id="ARBA00047419"/>
    </source>
</evidence>
<dbReference type="PANTHER" id="PTHR43410:SF4">
    <property type="entry name" value="NITRIC OXIDE SYNTHASE"/>
    <property type="match status" value="1"/>
</dbReference>
<evidence type="ECO:0000256" key="11">
    <source>
        <dbReference type="ARBA" id="ARBA00022833"/>
    </source>
</evidence>
<dbReference type="GO" id="GO:0004517">
    <property type="term" value="F:nitric-oxide synthase activity"/>
    <property type="evidence" value="ECO:0007669"/>
    <property type="project" value="UniProtKB-EC"/>
</dbReference>
<feature type="binding site" description="axial binding residue" evidence="18">
    <location>
        <position position="63"/>
    </location>
    <ligand>
        <name>heme b</name>
        <dbReference type="ChEBI" id="CHEBI:60344"/>
    </ligand>
    <ligandPart>
        <name>Fe</name>
        <dbReference type="ChEBI" id="CHEBI:18248"/>
    </ligandPart>
</feature>
<evidence type="ECO:0000256" key="1">
    <source>
        <dbReference type="ARBA" id="ARBA00001950"/>
    </source>
</evidence>
<dbReference type="InterPro" id="IPR008254">
    <property type="entry name" value="Flavodoxin/NO_synth"/>
</dbReference>
<protein>
    <recommendedName>
        <fullName evidence="17">Nitric oxide synthase</fullName>
        <ecNumber evidence="17">1.14.13.39</ecNumber>
    </recommendedName>
</protein>
<comment type="catalytic activity">
    <reaction evidence="16">
        <text>2 L-arginine + 3 NADPH + 4 O2 + H(+) = 2 L-citrulline + 2 nitric oxide + 3 NADP(+) + 4 H2O</text>
        <dbReference type="Rhea" id="RHEA:19897"/>
        <dbReference type="ChEBI" id="CHEBI:15377"/>
        <dbReference type="ChEBI" id="CHEBI:15378"/>
        <dbReference type="ChEBI" id="CHEBI:15379"/>
        <dbReference type="ChEBI" id="CHEBI:16480"/>
        <dbReference type="ChEBI" id="CHEBI:32682"/>
        <dbReference type="ChEBI" id="CHEBI:57743"/>
        <dbReference type="ChEBI" id="CHEBI:57783"/>
        <dbReference type="ChEBI" id="CHEBI:58349"/>
        <dbReference type="EC" id="1.14.13.39"/>
    </reaction>
    <physiologicalReaction direction="left-to-right" evidence="16">
        <dbReference type="Rhea" id="RHEA:19898"/>
    </physiologicalReaction>
</comment>
<keyword evidence="9 17" id="KW-0479">Metal-binding</keyword>
<dbReference type="Gene3D" id="3.90.440.10">
    <property type="entry name" value="Nitric Oxide Synthase,Heme Domain,Chain A domain 2"/>
    <property type="match status" value="1"/>
</dbReference>
<dbReference type="InterPro" id="IPR003097">
    <property type="entry name" value="CysJ-like_FAD-binding"/>
</dbReference>
<feature type="domain" description="FAD-binding FR-type" evidence="21">
    <location>
        <begin position="621"/>
        <end position="872"/>
    </location>
</feature>
<dbReference type="InterPro" id="IPR036119">
    <property type="entry name" value="NOS_N_sf"/>
</dbReference>
<dbReference type="FunFam" id="3.40.50.360:FF:000019">
    <property type="entry name" value="Nitric oxide synthase"/>
    <property type="match status" value="1"/>
</dbReference>
<evidence type="ECO:0000256" key="10">
    <source>
        <dbReference type="ARBA" id="ARBA00022827"/>
    </source>
</evidence>
<dbReference type="InterPro" id="IPR039261">
    <property type="entry name" value="FNR_nucleotide-bd"/>
</dbReference>
<dbReference type="InterPro" id="IPR050607">
    <property type="entry name" value="NOS"/>
</dbReference>